<dbReference type="InterPro" id="IPR050382">
    <property type="entry name" value="MFS_Na/Anion_cotransporter"/>
</dbReference>
<keyword evidence="3 5" id="KW-1133">Transmembrane helix</keyword>
<feature type="chain" id="PRO_5045163065" description="Sialin" evidence="6">
    <location>
        <begin position="17"/>
        <end position="330"/>
    </location>
</feature>
<name>A0ABQ9EIX1_TEGGR</name>
<proteinExistence type="predicted"/>
<dbReference type="Gene3D" id="1.20.120.540">
    <property type="entry name" value="Voltage-gated potassium channels"/>
    <property type="match status" value="1"/>
</dbReference>
<dbReference type="Proteomes" id="UP001217089">
    <property type="component" value="Unassembled WGS sequence"/>
</dbReference>
<evidence type="ECO:0000256" key="1">
    <source>
        <dbReference type="ARBA" id="ARBA00004141"/>
    </source>
</evidence>
<keyword evidence="8" id="KW-1185">Reference proteome</keyword>
<dbReference type="Gene3D" id="1.20.1250.20">
    <property type="entry name" value="MFS general substrate transporter like domains"/>
    <property type="match status" value="1"/>
</dbReference>
<evidence type="ECO:0000256" key="4">
    <source>
        <dbReference type="ARBA" id="ARBA00023136"/>
    </source>
</evidence>
<sequence length="330" mass="36423">MGCICVYLIRVNASIAMVCMVKTLTNNSQSNDTLRNISVSSQSACNGEFDWDKSVQSSILSSFFYGYIITQIPGGWLADRFGGRRVIGYTMLISGLLTLITPWSARNFLPLLYVLRALIGSVTLAWAFVWFTVVRDTPADSKRITQAEKDYILSTLEYNPRIRTSSVPWRDVCKSKAVWSNIIAHFAVNWTVYTLMTALPMFMKEVLKFDIKQNGLLSSLPFISNAVFQNVSAQLADFIRPFTGSSICIISTGFIGCDHRYIAVVTLTLSMGFGGLNRAGFVVNHVDYAPKYAGVLLGITNTAGTIPGILSPIVTSVLTPNVRIMQVSLF</sequence>
<evidence type="ECO:0008006" key="9">
    <source>
        <dbReference type="Google" id="ProtNLM"/>
    </source>
</evidence>
<feature type="transmembrane region" description="Helical" evidence="5">
    <location>
        <begin position="111"/>
        <end position="133"/>
    </location>
</feature>
<reference evidence="7 8" key="1">
    <citation type="submission" date="2022-12" db="EMBL/GenBank/DDBJ databases">
        <title>Chromosome-level genome of Tegillarca granosa.</title>
        <authorList>
            <person name="Kim J."/>
        </authorList>
    </citation>
    <scope>NUCLEOTIDE SEQUENCE [LARGE SCALE GENOMIC DNA]</scope>
    <source>
        <strain evidence="7">Teg-2019</strain>
        <tissue evidence="7">Adductor muscle</tissue>
    </source>
</reference>
<evidence type="ECO:0000256" key="5">
    <source>
        <dbReference type="SAM" id="Phobius"/>
    </source>
</evidence>
<dbReference type="InterPro" id="IPR036259">
    <property type="entry name" value="MFS_trans_sf"/>
</dbReference>
<gene>
    <name evidence="7" type="ORF">KUTeg_019741</name>
</gene>
<dbReference type="InterPro" id="IPR027378">
    <property type="entry name" value="Nucleotide_channel_N"/>
</dbReference>
<evidence type="ECO:0000313" key="8">
    <source>
        <dbReference type="Proteomes" id="UP001217089"/>
    </source>
</evidence>
<dbReference type="EMBL" id="JARBDR010000917">
    <property type="protein sequence ID" value="KAJ8303345.1"/>
    <property type="molecule type" value="Genomic_DNA"/>
</dbReference>
<accession>A0ABQ9EIX1</accession>
<keyword evidence="2 5" id="KW-0812">Transmembrane</keyword>
<dbReference type="Pfam" id="PF07690">
    <property type="entry name" value="MFS_1"/>
    <property type="match status" value="1"/>
</dbReference>
<organism evidence="7 8">
    <name type="scientific">Tegillarca granosa</name>
    <name type="common">Malaysian cockle</name>
    <name type="synonym">Anadara granosa</name>
    <dbReference type="NCBI Taxonomy" id="220873"/>
    <lineage>
        <taxon>Eukaryota</taxon>
        <taxon>Metazoa</taxon>
        <taxon>Spiralia</taxon>
        <taxon>Lophotrochozoa</taxon>
        <taxon>Mollusca</taxon>
        <taxon>Bivalvia</taxon>
        <taxon>Autobranchia</taxon>
        <taxon>Pteriomorphia</taxon>
        <taxon>Arcoida</taxon>
        <taxon>Arcoidea</taxon>
        <taxon>Arcidae</taxon>
        <taxon>Tegillarca</taxon>
    </lineage>
</organism>
<evidence type="ECO:0000313" key="7">
    <source>
        <dbReference type="EMBL" id="KAJ8303345.1"/>
    </source>
</evidence>
<keyword evidence="6" id="KW-0732">Signal</keyword>
<keyword evidence="4 5" id="KW-0472">Membrane</keyword>
<evidence type="ECO:0000256" key="2">
    <source>
        <dbReference type="ARBA" id="ARBA00022692"/>
    </source>
</evidence>
<dbReference type="InterPro" id="IPR011701">
    <property type="entry name" value="MFS"/>
</dbReference>
<dbReference type="PANTHER" id="PTHR11662">
    <property type="entry name" value="SOLUTE CARRIER FAMILY 17"/>
    <property type="match status" value="1"/>
</dbReference>
<feature type="signal peptide" evidence="6">
    <location>
        <begin position="1"/>
        <end position="16"/>
    </location>
</feature>
<comment type="subcellular location">
    <subcellularLocation>
        <location evidence="1">Membrane</location>
        <topology evidence="1">Multi-pass membrane protein</topology>
    </subcellularLocation>
</comment>
<comment type="caution">
    <text evidence="7">The sequence shown here is derived from an EMBL/GenBank/DDBJ whole genome shotgun (WGS) entry which is preliminary data.</text>
</comment>
<feature type="transmembrane region" description="Helical" evidence="5">
    <location>
        <begin position="86"/>
        <end position="105"/>
    </location>
</feature>
<evidence type="ECO:0000256" key="6">
    <source>
        <dbReference type="SAM" id="SignalP"/>
    </source>
</evidence>
<evidence type="ECO:0000256" key="3">
    <source>
        <dbReference type="ARBA" id="ARBA00022989"/>
    </source>
</evidence>
<dbReference type="SUPFAM" id="SSF103473">
    <property type="entry name" value="MFS general substrate transporter"/>
    <property type="match status" value="1"/>
</dbReference>
<protein>
    <recommendedName>
        <fullName evidence="9">Sialin</fullName>
    </recommendedName>
</protein>
<dbReference type="PANTHER" id="PTHR11662:SF399">
    <property type="entry name" value="FI19708P1-RELATED"/>
    <property type="match status" value="1"/>
</dbReference>